<evidence type="ECO:0000313" key="3">
    <source>
        <dbReference type="Proteomes" id="UP000054396"/>
    </source>
</evidence>
<keyword evidence="3" id="KW-1185">Reference proteome</keyword>
<dbReference type="Proteomes" id="UP000054396">
    <property type="component" value="Unassembled WGS sequence"/>
</dbReference>
<sequence length="280" mass="31213">MSIHGGAQGALEYYPCRYGRSRVLFRGPRRPLDGPYLAFLGGTETYGRFIEAPFPELLERRLGLACANFGVVNAGVDLYLHDPSVLDLAVQAEAKVVQVMGAQNMSNRFYAVHPRRNDRFLRASERLESLYPEVDFTEFHFVRHMLGRLRAVSAERYATVLEELQMAWLARMKHLLTQLRGQVVLLWFADHPVPETSGDDRAHDPLFVTRAMVEALRPRVADLVEVAASRHALALGTTGMVFSDFEACAAAELMGPLAHEEAAEALADSLTRLTGRSRCA</sequence>
<protein>
    <recommendedName>
        <fullName evidence="1">DUF6473 domain-containing protein</fullName>
    </recommendedName>
</protein>
<proteinExistence type="predicted"/>
<dbReference type="OrthoDB" id="7838347at2"/>
<dbReference type="STRING" id="1685382.AVJ23_13605"/>
<dbReference type="Pfam" id="PF20078">
    <property type="entry name" value="DUF6473"/>
    <property type="match status" value="1"/>
</dbReference>
<dbReference type="EMBL" id="LPXO01000008">
    <property type="protein sequence ID" value="KUF10085.1"/>
    <property type="molecule type" value="Genomic_DNA"/>
</dbReference>
<organism evidence="2 3">
    <name type="scientific">Pseudoponticoccus marisrubri</name>
    <dbReference type="NCBI Taxonomy" id="1685382"/>
    <lineage>
        <taxon>Bacteria</taxon>
        <taxon>Pseudomonadati</taxon>
        <taxon>Pseudomonadota</taxon>
        <taxon>Alphaproteobacteria</taxon>
        <taxon>Rhodobacterales</taxon>
        <taxon>Roseobacteraceae</taxon>
        <taxon>Pseudoponticoccus</taxon>
    </lineage>
</organism>
<evidence type="ECO:0000259" key="1">
    <source>
        <dbReference type="Pfam" id="PF20078"/>
    </source>
</evidence>
<dbReference type="AlphaFoldDB" id="A0A0W7WHN3"/>
<accession>A0A0W7WHN3</accession>
<evidence type="ECO:0000313" key="2">
    <source>
        <dbReference type="EMBL" id="KUF10085.1"/>
    </source>
</evidence>
<gene>
    <name evidence="2" type="ORF">AVJ23_13605</name>
</gene>
<feature type="domain" description="DUF6473" evidence="1">
    <location>
        <begin position="1"/>
        <end position="273"/>
    </location>
</feature>
<dbReference type="RefSeq" id="WP_058862756.1">
    <property type="nucleotide sequence ID" value="NZ_LPXO01000008.1"/>
</dbReference>
<reference evidence="2 3" key="1">
    <citation type="submission" date="2015-12" db="EMBL/GenBank/DDBJ databases">
        <authorList>
            <person name="Shamseldin A."/>
            <person name="Moawad H."/>
            <person name="Abd El-Rahim W.M."/>
            <person name="Sadowsky M.J."/>
        </authorList>
    </citation>
    <scope>NUCLEOTIDE SEQUENCE [LARGE SCALE GENOMIC DNA]</scope>
    <source>
        <strain evidence="2 3">SJ5A-1</strain>
    </source>
</reference>
<dbReference type="InterPro" id="IPR045524">
    <property type="entry name" value="DUF6473"/>
</dbReference>
<comment type="caution">
    <text evidence="2">The sequence shown here is derived from an EMBL/GenBank/DDBJ whole genome shotgun (WGS) entry which is preliminary data.</text>
</comment>
<name>A0A0W7WHN3_9RHOB</name>